<evidence type="ECO:0000313" key="1">
    <source>
        <dbReference type="EMBL" id="KAI8005815.1"/>
    </source>
</evidence>
<reference evidence="1 2" key="1">
    <citation type="journal article" date="2022" name="Plant J.">
        <title>Chromosome-level genome of Camellia lanceoleosa provides a valuable resource for understanding genome evolution and self-incompatibility.</title>
        <authorList>
            <person name="Gong W."/>
            <person name="Xiao S."/>
            <person name="Wang L."/>
            <person name="Liao Z."/>
            <person name="Chang Y."/>
            <person name="Mo W."/>
            <person name="Hu G."/>
            <person name="Li W."/>
            <person name="Zhao G."/>
            <person name="Zhu H."/>
            <person name="Hu X."/>
            <person name="Ji K."/>
            <person name="Xiang X."/>
            <person name="Song Q."/>
            <person name="Yuan D."/>
            <person name="Jin S."/>
            <person name="Zhang L."/>
        </authorList>
    </citation>
    <scope>NUCLEOTIDE SEQUENCE [LARGE SCALE GENOMIC DNA]</scope>
    <source>
        <strain evidence="1">SQ_2022a</strain>
    </source>
</reference>
<dbReference type="EMBL" id="CM045764">
    <property type="protein sequence ID" value="KAI8005815.1"/>
    <property type="molecule type" value="Genomic_DNA"/>
</dbReference>
<sequence length="97" mass="10533">MDTGARGIKQAATLSIIALGYIAIGNLKIHGWLPVGHGADDEAIQSYRNALQVALEVLCIQEKAFGEESLPVGEALDYLVSIRLKRVLAIQEKGFER</sequence>
<accession>A0ACC0GXF5</accession>
<gene>
    <name evidence="1" type="ORF">LOK49_LG07G00174</name>
</gene>
<comment type="caution">
    <text evidence="1">The sequence shown here is derived from an EMBL/GenBank/DDBJ whole genome shotgun (WGS) entry which is preliminary data.</text>
</comment>
<keyword evidence="2" id="KW-1185">Reference proteome</keyword>
<organism evidence="1 2">
    <name type="scientific">Camellia lanceoleosa</name>
    <dbReference type="NCBI Taxonomy" id="1840588"/>
    <lineage>
        <taxon>Eukaryota</taxon>
        <taxon>Viridiplantae</taxon>
        <taxon>Streptophyta</taxon>
        <taxon>Embryophyta</taxon>
        <taxon>Tracheophyta</taxon>
        <taxon>Spermatophyta</taxon>
        <taxon>Magnoliopsida</taxon>
        <taxon>eudicotyledons</taxon>
        <taxon>Gunneridae</taxon>
        <taxon>Pentapetalae</taxon>
        <taxon>asterids</taxon>
        <taxon>Ericales</taxon>
        <taxon>Theaceae</taxon>
        <taxon>Camellia</taxon>
    </lineage>
</organism>
<protein>
    <submittedName>
        <fullName evidence="1">Uncharacterized protein</fullName>
    </submittedName>
</protein>
<proteinExistence type="predicted"/>
<name>A0ACC0GXF5_9ERIC</name>
<dbReference type="Proteomes" id="UP001060215">
    <property type="component" value="Chromosome 7"/>
</dbReference>
<evidence type="ECO:0000313" key="2">
    <source>
        <dbReference type="Proteomes" id="UP001060215"/>
    </source>
</evidence>